<keyword evidence="2" id="KW-1133">Transmembrane helix</keyword>
<feature type="transmembrane region" description="Helical" evidence="2">
    <location>
        <begin position="138"/>
        <end position="156"/>
    </location>
</feature>
<feature type="region of interest" description="Disordered" evidence="1">
    <location>
        <begin position="168"/>
        <end position="214"/>
    </location>
</feature>
<accession>D8LWR7</accession>
<organism evidence="3">
    <name type="scientific">Blastocystis hominis</name>
    <dbReference type="NCBI Taxonomy" id="12968"/>
    <lineage>
        <taxon>Eukaryota</taxon>
        <taxon>Sar</taxon>
        <taxon>Stramenopiles</taxon>
        <taxon>Bigyra</taxon>
        <taxon>Opalozoa</taxon>
        <taxon>Opalinata</taxon>
        <taxon>Blastocystidae</taxon>
        <taxon>Blastocystis</taxon>
    </lineage>
</organism>
<proteinExistence type="predicted"/>
<feature type="compositionally biased region" description="Acidic residues" evidence="1">
    <location>
        <begin position="197"/>
        <end position="207"/>
    </location>
</feature>
<evidence type="ECO:0000256" key="2">
    <source>
        <dbReference type="SAM" id="Phobius"/>
    </source>
</evidence>
<dbReference type="Proteomes" id="UP000008312">
    <property type="component" value="Unassembled WGS sequence"/>
</dbReference>
<name>D8LWR7_BLAHO</name>
<reference evidence="3" key="1">
    <citation type="submission" date="2010-02" db="EMBL/GenBank/DDBJ databases">
        <title>Sequencing and annotation of the Blastocystis hominis genome.</title>
        <authorList>
            <person name="Wincker P."/>
        </authorList>
    </citation>
    <scope>NUCLEOTIDE SEQUENCE</scope>
    <source>
        <strain evidence="3">Singapore isolate B</strain>
    </source>
</reference>
<dbReference type="GeneID" id="24917922"/>
<protein>
    <submittedName>
        <fullName evidence="3">Uncharacterized protein</fullName>
    </submittedName>
</protein>
<keyword evidence="2" id="KW-0812">Transmembrane</keyword>
<keyword evidence="4" id="KW-1185">Reference proteome</keyword>
<dbReference type="RefSeq" id="XP_012894304.1">
    <property type="nucleotide sequence ID" value="XM_013038850.1"/>
</dbReference>
<keyword evidence="2" id="KW-0472">Membrane</keyword>
<evidence type="ECO:0000313" key="4">
    <source>
        <dbReference type="Proteomes" id="UP000008312"/>
    </source>
</evidence>
<sequence>MEDLFSAHEGSKVMRTLLLMGTVLEIMKSAFSVGLRVSAGIVGGLIFHPNSKAKGYPHVSMLFAEAIMSSSFTWLTFFRDLILGLGVYMATIYDKELDIIGGNWRLVGYVSSVMGAVTCLLELLKLLNYDFFNNKSDFTYYVFLLCYAVWLFLFGLHCRSLVSPEEERGMLDDDASSGADVSDDDMDAAPARQPAMQEEEESEEETPPQEGCVF</sequence>
<dbReference type="EMBL" id="FN668638">
    <property type="protein sequence ID" value="CBK20256.2"/>
    <property type="molecule type" value="Genomic_DNA"/>
</dbReference>
<dbReference type="OrthoDB" id="197193at2759"/>
<dbReference type="InParanoid" id="D8LWR7"/>
<feature type="transmembrane region" description="Helical" evidence="2">
    <location>
        <begin position="106"/>
        <end position="126"/>
    </location>
</feature>
<gene>
    <name evidence="3" type="ORF">GSBLH_T00000620001</name>
</gene>
<dbReference type="AlphaFoldDB" id="D8LWR7"/>
<evidence type="ECO:0000313" key="3">
    <source>
        <dbReference type="EMBL" id="CBK20256.2"/>
    </source>
</evidence>
<evidence type="ECO:0000256" key="1">
    <source>
        <dbReference type="SAM" id="MobiDB-lite"/>
    </source>
</evidence>